<accession>A0A4R0PJG7</accession>
<proteinExistence type="predicted"/>
<sequence>MQRAKNIQRLINLTCVNRRSGNPHLILSPVYYSIWDDNKVERNTDIIQAVVCSPPYIICFIKVPYNNHYGNVYHIEELVAFTDKEGNLLDFLALNNWKITSFGIDSEGYINGVSLLSNDDVNFILKPSNSKSRLKFQHHWQMLIEIDKNCNTPIEAKLYQDFFITKNKLDKAELSITDFKEQLDRKDDIISQYEELLEKFQEIVEKSETISKT</sequence>
<protein>
    <submittedName>
        <fullName evidence="1">Uncharacterized protein</fullName>
    </submittedName>
</protein>
<dbReference type="AlphaFoldDB" id="A0A4R0PJG7"/>
<comment type="caution">
    <text evidence="1">The sequence shown here is derived from an EMBL/GenBank/DDBJ whole genome shotgun (WGS) entry which is preliminary data.</text>
</comment>
<gene>
    <name evidence="1" type="ORF">EZ456_23815</name>
</gene>
<dbReference type="OrthoDB" id="9863380at2"/>
<evidence type="ECO:0000313" key="2">
    <source>
        <dbReference type="Proteomes" id="UP000293925"/>
    </source>
</evidence>
<reference evidence="1 2" key="1">
    <citation type="submission" date="2019-02" db="EMBL/GenBank/DDBJ databases">
        <title>Pedobacter sp. RP-3-21 sp. nov., isolated from Arctic soil.</title>
        <authorList>
            <person name="Dahal R.H."/>
        </authorList>
    </citation>
    <scope>NUCLEOTIDE SEQUENCE [LARGE SCALE GENOMIC DNA]</scope>
    <source>
        <strain evidence="1 2">RP-3-21</strain>
    </source>
</reference>
<name>A0A4R0PJG7_9SPHI</name>
<dbReference type="RefSeq" id="WP_131534552.1">
    <property type="nucleotide sequence ID" value="NZ_SJSO01000034.1"/>
</dbReference>
<dbReference type="EMBL" id="SJSO01000034">
    <property type="protein sequence ID" value="TCD16978.1"/>
    <property type="molecule type" value="Genomic_DNA"/>
</dbReference>
<dbReference type="Proteomes" id="UP000293925">
    <property type="component" value="Unassembled WGS sequence"/>
</dbReference>
<organism evidence="1 2">
    <name type="scientific">Pedobacter psychrodurus</name>
    <dbReference type="NCBI Taxonomy" id="2530456"/>
    <lineage>
        <taxon>Bacteria</taxon>
        <taxon>Pseudomonadati</taxon>
        <taxon>Bacteroidota</taxon>
        <taxon>Sphingobacteriia</taxon>
        <taxon>Sphingobacteriales</taxon>
        <taxon>Sphingobacteriaceae</taxon>
        <taxon>Pedobacter</taxon>
    </lineage>
</organism>
<evidence type="ECO:0000313" key="1">
    <source>
        <dbReference type="EMBL" id="TCD16978.1"/>
    </source>
</evidence>
<keyword evidence="2" id="KW-1185">Reference proteome</keyword>